<dbReference type="InterPro" id="IPR017517">
    <property type="entry name" value="Maleyloyr_isom"/>
</dbReference>
<feature type="domain" description="MDMPI C-terminal" evidence="2">
    <location>
        <begin position="143"/>
        <end position="236"/>
    </location>
</feature>
<dbReference type="PANTHER" id="PTHR40758:SF1">
    <property type="entry name" value="CONSERVED PROTEIN"/>
    <property type="match status" value="1"/>
</dbReference>
<feature type="region of interest" description="Disordered" evidence="1">
    <location>
        <begin position="184"/>
        <end position="204"/>
    </location>
</feature>
<dbReference type="SUPFAM" id="SSF109854">
    <property type="entry name" value="DinB/YfiT-like putative metalloenzymes"/>
    <property type="match status" value="1"/>
</dbReference>
<feature type="domain" description="Mycothiol-dependent maleylpyruvate isomerase metal-binding" evidence="3">
    <location>
        <begin position="13"/>
        <end position="131"/>
    </location>
</feature>
<dbReference type="Proteomes" id="UP000547510">
    <property type="component" value="Unassembled WGS sequence"/>
</dbReference>
<accession>A0A841CJK8</accession>
<dbReference type="InterPro" id="IPR024344">
    <property type="entry name" value="MDMPI_metal-binding"/>
</dbReference>
<evidence type="ECO:0000313" key="4">
    <source>
        <dbReference type="EMBL" id="MBB5956534.1"/>
    </source>
</evidence>
<sequence>MAIDHLAVLEQYSDSFTAAVEGHLGEKVPSCPEWTVDDLVAHLAEVQAWWMSALLAKGGYPDEAAARRAGDTGPDRLAGWREITARYQAVQRTYPPDGPVWVWWNAAEQDLGAALASRQAHEAVVHCWDAQNAVGTPETIPAELAADGVDEFLARFLRGREWTHGPVVVELTSTDTGQTWRLGTVDGTGKPHRLAEGEGTPDATATGTAEQLYLTLWRRLPAEEVPVAGNREAFERVVGWPSLD</sequence>
<proteinExistence type="predicted"/>
<dbReference type="GO" id="GO:0046872">
    <property type="term" value="F:metal ion binding"/>
    <property type="evidence" value="ECO:0007669"/>
    <property type="project" value="InterPro"/>
</dbReference>
<name>A0A841CJK8_9PSEU</name>
<keyword evidence="5" id="KW-1185">Reference proteome</keyword>
<dbReference type="Pfam" id="PF11716">
    <property type="entry name" value="MDMPI_N"/>
    <property type="match status" value="1"/>
</dbReference>
<organism evidence="4 5">
    <name type="scientific">Saccharothrix tamanrassetensis</name>
    <dbReference type="NCBI Taxonomy" id="1051531"/>
    <lineage>
        <taxon>Bacteria</taxon>
        <taxon>Bacillati</taxon>
        <taxon>Actinomycetota</taxon>
        <taxon>Actinomycetes</taxon>
        <taxon>Pseudonocardiales</taxon>
        <taxon>Pseudonocardiaceae</taxon>
        <taxon>Saccharothrix</taxon>
    </lineage>
</organism>
<dbReference type="AlphaFoldDB" id="A0A841CJK8"/>
<gene>
    <name evidence="4" type="ORF">FHS29_003120</name>
</gene>
<dbReference type="RefSeq" id="WP_184691316.1">
    <property type="nucleotide sequence ID" value="NZ_JACHJN010000004.1"/>
</dbReference>
<dbReference type="PANTHER" id="PTHR40758">
    <property type="entry name" value="CONSERVED PROTEIN"/>
    <property type="match status" value="1"/>
</dbReference>
<evidence type="ECO:0000256" key="1">
    <source>
        <dbReference type="SAM" id="MobiDB-lite"/>
    </source>
</evidence>
<evidence type="ECO:0000259" key="2">
    <source>
        <dbReference type="Pfam" id="PF07398"/>
    </source>
</evidence>
<comment type="caution">
    <text evidence="4">The sequence shown here is derived from an EMBL/GenBank/DDBJ whole genome shotgun (WGS) entry which is preliminary data.</text>
</comment>
<dbReference type="GO" id="GO:0005886">
    <property type="term" value="C:plasma membrane"/>
    <property type="evidence" value="ECO:0007669"/>
    <property type="project" value="TreeGrafter"/>
</dbReference>
<evidence type="ECO:0000313" key="5">
    <source>
        <dbReference type="Proteomes" id="UP000547510"/>
    </source>
</evidence>
<dbReference type="Pfam" id="PF07398">
    <property type="entry name" value="MDMPI_C"/>
    <property type="match status" value="1"/>
</dbReference>
<dbReference type="InterPro" id="IPR010872">
    <property type="entry name" value="MDMPI_C-term_domain"/>
</dbReference>
<dbReference type="InterPro" id="IPR034660">
    <property type="entry name" value="DinB/YfiT-like"/>
</dbReference>
<evidence type="ECO:0000259" key="3">
    <source>
        <dbReference type="Pfam" id="PF11716"/>
    </source>
</evidence>
<reference evidence="4 5" key="1">
    <citation type="submission" date="2020-08" db="EMBL/GenBank/DDBJ databases">
        <title>Genomic Encyclopedia of Type Strains, Phase III (KMG-III): the genomes of soil and plant-associated and newly described type strains.</title>
        <authorList>
            <person name="Whitman W."/>
        </authorList>
    </citation>
    <scope>NUCLEOTIDE SEQUENCE [LARGE SCALE GENOMIC DNA]</scope>
    <source>
        <strain evidence="4 5">CECT 8640</strain>
    </source>
</reference>
<dbReference type="NCBIfam" id="TIGR03083">
    <property type="entry name" value="maleylpyruvate isomerase family mycothiol-dependent enzyme"/>
    <property type="match status" value="1"/>
</dbReference>
<protein>
    <submittedName>
        <fullName evidence="4">Uncharacterized protein (TIGR03083 family)</fullName>
    </submittedName>
</protein>
<dbReference type="EMBL" id="JACHJN010000004">
    <property type="protein sequence ID" value="MBB5956534.1"/>
    <property type="molecule type" value="Genomic_DNA"/>
</dbReference>